<dbReference type="GO" id="GO:0050661">
    <property type="term" value="F:NADP binding"/>
    <property type="evidence" value="ECO:0007669"/>
    <property type="project" value="InterPro"/>
</dbReference>
<gene>
    <name evidence="6" type="ORF">CEP51_010419</name>
</gene>
<evidence type="ECO:0000313" key="7">
    <source>
        <dbReference type="Proteomes" id="UP000287972"/>
    </source>
</evidence>
<dbReference type="PANTHER" id="PTHR23023">
    <property type="entry name" value="DIMETHYLANILINE MONOOXYGENASE"/>
    <property type="match status" value="1"/>
</dbReference>
<keyword evidence="2" id="KW-0285">Flavoprotein</keyword>
<protein>
    <recommendedName>
        <fullName evidence="8">FAD/NAD(P)-binding domain-containing protein</fullName>
    </recommendedName>
</protein>
<dbReference type="InterPro" id="IPR000960">
    <property type="entry name" value="Flavin_mOase"/>
</dbReference>
<evidence type="ECO:0008006" key="8">
    <source>
        <dbReference type="Google" id="ProtNLM"/>
    </source>
</evidence>
<dbReference type="GO" id="GO:0050660">
    <property type="term" value="F:flavin adenine dinucleotide binding"/>
    <property type="evidence" value="ECO:0007669"/>
    <property type="project" value="InterPro"/>
</dbReference>
<accession>A0A428REN0</accession>
<dbReference type="Proteomes" id="UP000287972">
    <property type="component" value="Unassembled WGS sequence"/>
</dbReference>
<proteinExistence type="inferred from homology"/>
<dbReference type="EMBL" id="NKCL01000322">
    <property type="protein sequence ID" value="RSL75943.1"/>
    <property type="molecule type" value="Genomic_DNA"/>
</dbReference>
<keyword evidence="7" id="KW-1185">Reference proteome</keyword>
<evidence type="ECO:0000313" key="6">
    <source>
        <dbReference type="EMBL" id="RSL75943.1"/>
    </source>
</evidence>
<comment type="similarity">
    <text evidence="1">Belongs to the FMO family.</text>
</comment>
<dbReference type="Gene3D" id="3.50.50.60">
    <property type="entry name" value="FAD/NAD(P)-binding domain"/>
    <property type="match status" value="4"/>
</dbReference>
<dbReference type="PIRSF" id="PIRSF000332">
    <property type="entry name" value="FMO"/>
    <property type="match status" value="1"/>
</dbReference>
<keyword evidence="5" id="KW-0560">Oxidoreductase</keyword>
<evidence type="ECO:0000256" key="3">
    <source>
        <dbReference type="ARBA" id="ARBA00022827"/>
    </source>
</evidence>
<dbReference type="InterPro" id="IPR020946">
    <property type="entry name" value="Flavin_mOase-like"/>
</dbReference>
<dbReference type="InterPro" id="IPR050346">
    <property type="entry name" value="FMO-like"/>
</dbReference>
<dbReference type="GO" id="GO:0004499">
    <property type="term" value="F:N,N-dimethylaniline monooxygenase activity"/>
    <property type="evidence" value="ECO:0007669"/>
    <property type="project" value="InterPro"/>
</dbReference>
<dbReference type="Pfam" id="PF00743">
    <property type="entry name" value="FMO-like"/>
    <property type="match status" value="1"/>
</dbReference>
<organism evidence="6 7">
    <name type="scientific">Fusarium floridanum</name>
    <dbReference type="NCBI Taxonomy" id="1325733"/>
    <lineage>
        <taxon>Eukaryota</taxon>
        <taxon>Fungi</taxon>
        <taxon>Dikarya</taxon>
        <taxon>Ascomycota</taxon>
        <taxon>Pezizomycotina</taxon>
        <taxon>Sordariomycetes</taxon>
        <taxon>Hypocreomycetidae</taxon>
        <taxon>Hypocreales</taxon>
        <taxon>Nectriaceae</taxon>
        <taxon>Fusarium</taxon>
        <taxon>Fusarium solani species complex</taxon>
    </lineage>
</organism>
<comment type="caution">
    <text evidence="6">The sequence shown here is derived from an EMBL/GenBank/DDBJ whole genome shotgun (WGS) entry which is preliminary data.</text>
</comment>
<dbReference type="AlphaFoldDB" id="A0A428REN0"/>
<sequence>MNDRGEDDRRTRARRTWENKDLADKALLNIYGIIANGMDQPGTKSLNFNVIPAKGHSQRLMDTSRIHVAVIGAGPAGLAAIKSLLEEEFQVTCFERRSEAGGIWAFSENPQFTSVTRGTRAQFSKFLIPFSDYPVPDDFSLHPGGEDLRKYYQSYAAHFGLLDKIVFNVTVSSITRSDDDTQWALHLAGEEAPRLFDKVIVASGSEVTPVIPVIEGLDLFEGNFLHSQAFKKPEDFADKNVIVIGQGNTAGDCAVELSSSSSKVYWSHRRGALVFPRVVNGQRFDAFASWKKTRMGFWIAKHLPSLHRKMFDSFFKWVVAKSWGKLDPQWRLERNAFYATTISGLVINDHLVPALRDGKVTSTAGVRRILGPRSVELDDDTVLVDIDAIIACTGYNNSLQVLDGIINYSRPHPDVRPIPDLYQGLFPLGHSDSLACLNYIVLMESASVARELAGMAIAQVWAGKSTLPSDSTMQDWVHQHQAWFANLCLTNPLPQYEGQLEAHDWLKFVDDKAGTGMYEHLSWTLKGIWFWLREPKLCSLMAWGVNSPHLYRVFETGKRKVWDGAGDAIRHVNLLSDIDLGYMKPKTE</sequence>
<keyword evidence="3" id="KW-0274">FAD</keyword>
<dbReference type="PRINTS" id="PR00370">
    <property type="entry name" value="FMOXYGENASE"/>
</dbReference>
<evidence type="ECO:0000256" key="2">
    <source>
        <dbReference type="ARBA" id="ARBA00022630"/>
    </source>
</evidence>
<dbReference type="SUPFAM" id="SSF51905">
    <property type="entry name" value="FAD/NAD(P)-binding domain"/>
    <property type="match status" value="1"/>
</dbReference>
<evidence type="ECO:0000256" key="1">
    <source>
        <dbReference type="ARBA" id="ARBA00009183"/>
    </source>
</evidence>
<evidence type="ECO:0000256" key="4">
    <source>
        <dbReference type="ARBA" id="ARBA00022857"/>
    </source>
</evidence>
<reference evidence="6 7" key="1">
    <citation type="submission" date="2017-06" db="EMBL/GenBank/DDBJ databases">
        <title>Comparative genomic analysis of Ambrosia Fusariam Clade fungi.</title>
        <authorList>
            <person name="Stajich J.E."/>
            <person name="Carrillo J."/>
            <person name="Kijimoto T."/>
            <person name="Eskalen A."/>
            <person name="O'Donnell K."/>
            <person name="Kasson M."/>
        </authorList>
    </citation>
    <scope>NUCLEOTIDE SEQUENCE [LARGE SCALE GENOMIC DNA]</scope>
    <source>
        <strain evidence="6 7">NRRL62606</strain>
    </source>
</reference>
<dbReference type="InterPro" id="IPR036188">
    <property type="entry name" value="FAD/NAD-bd_sf"/>
</dbReference>
<keyword evidence="4" id="KW-0521">NADP</keyword>
<name>A0A428REN0_9HYPO</name>
<evidence type="ECO:0000256" key="5">
    <source>
        <dbReference type="ARBA" id="ARBA00023002"/>
    </source>
</evidence>